<dbReference type="RefSeq" id="WP_184750650.1">
    <property type="nucleotide sequence ID" value="NZ_BAAAJR010000007.1"/>
</dbReference>
<dbReference type="InterPro" id="IPR027443">
    <property type="entry name" value="IPNS-like_sf"/>
</dbReference>
<dbReference type="GO" id="GO:0046872">
    <property type="term" value="F:metal ion binding"/>
    <property type="evidence" value="ECO:0007669"/>
    <property type="project" value="UniProtKB-KW"/>
</dbReference>
<dbReference type="Gene3D" id="2.60.120.330">
    <property type="entry name" value="B-lactam Antibiotic, Isopenicillin N Synthase, Chain"/>
    <property type="match status" value="1"/>
</dbReference>
<keyword evidence="6" id="KW-0045">Antibiotic biosynthesis</keyword>
<protein>
    <submittedName>
        <fullName evidence="9">Isopenicillin N synthase-like dioxygenase</fullName>
    </submittedName>
</protein>
<dbReference type="InterPro" id="IPR005123">
    <property type="entry name" value="Oxoglu/Fe-dep_dioxygenase_dom"/>
</dbReference>
<proteinExistence type="inferred from homology"/>
<evidence type="ECO:0000256" key="5">
    <source>
        <dbReference type="ARBA" id="ARBA00023004"/>
    </source>
</evidence>
<comment type="similarity">
    <text evidence="2 7">Belongs to the iron/ascorbate-dependent oxidoreductase family.</text>
</comment>
<dbReference type="SUPFAM" id="SSF51197">
    <property type="entry name" value="Clavaminate synthase-like"/>
    <property type="match status" value="1"/>
</dbReference>
<organism evidence="9 10">
    <name type="scientific">Microbacterium thalassium</name>
    <dbReference type="NCBI Taxonomy" id="362649"/>
    <lineage>
        <taxon>Bacteria</taxon>
        <taxon>Bacillati</taxon>
        <taxon>Actinomycetota</taxon>
        <taxon>Actinomycetes</taxon>
        <taxon>Micrococcales</taxon>
        <taxon>Microbacteriaceae</taxon>
        <taxon>Microbacterium</taxon>
    </lineage>
</organism>
<sequence length="343" mass="37520">MAESTLPILDLSDLDRGPDAAAAFREALRAATHEVGFFYLTGTGVPAALEERMLRATREFFALPEAAKLEIENVTSPHFRGYTRVGGERTQGRVDWREQIDIGPERTAVDDPGAPDHARLIGPNLWPTALPGLRAVTEEWVDHLSGVSRRLLRAWALSLGADEDYFDRHFGEPQTLLKVVRYPGVDDPEPAQGVGAHKDSGVLTLLWVEPGKGGLQVERDGAWVDAPPVPGAFVVNIGEMLEHATGGYLTATNHRVVSPAFPDDRISIPFFFNPSLDARFPVIDLPPELAAQARGVTRDPANPIHDLHGENALKSRLRAHPDVAERWHADLLAARGTPEHTQA</sequence>
<feature type="domain" description="Fe2OG dioxygenase" evidence="8">
    <location>
        <begin position="172"/>
        <end position="274"/>
    </location>
</feature>
<dbReference type="InterPro" id="IPR026992">
    <property type="entry name" value="DIOX_N"/>
</dbReference>
<evidence type="ECO:0000256" key="3">
    <source>
        <dbReference type="ARBA" id="ARBA00022723"/>
    </source>
</evidence>
<evidence type="ECO:0000259" key="8">
    <source>
        <dbReference type="PROSITE" id="PS51471"/>
    </source>
</evidence>
<dbReference type="AlphaFoldDB" id="A0A7X0KUU7"/>
<dbReference type="PROSITE" id="PS51471">
    <property type="entry name" value="FE2OG_OXY"/>
    <property type="match status" value="1"/>
</dbReference>
<dbReference type="Proteomes" id="UP000537775">
    <property type="component" value="Unassembled WGS sequence"/>
</dbReference>
<accession>A0A7X0KUU7</accession>
<evidence type="ECO:0000256" key="4">
    <source>
        <dbReference type="ARBA" id="ARBA00023002"/>
    </source>
</evidence>
<evidence type="ECO:0000313" key="10">
    <source>
        <dbReference type="Proteomes" id="UP000537775"/>
    </source>
</evidence>
<keyword evidence="9" id="KW-0223">Dioxygenase</keyword>
<evidence type="ECO:0000256" key="2">
    <source>
        <dbReference type="ARBA" id="ARBA00008056"/>
    </source>
</evidence>
<keyword evidence="3 7" id="KW-0479">Metal-binding</keyword>
<gene>
    <name evidence="9" type="ORF">HD594_001801</name>
</gene>
<dbReference type="PRINTS" id="PR00682">
    <property type="entry name" value="IPNSYNTHASE"/>
</dbReference>
<comment type="caution">
    <text evidence="9">The sequence shown here is derived from an EMBL/GenBank/DDBJ whole genome shotgun (WGS) entry which is preliminary data.</text>
</comment>
<dbReference type="PANTHER" id="PTHR10209">
    <property type="entry name" value="OXIDOREDUCTASE, 2OG-FE II OXYGENASE FAMILY PROTEIN"/>
    <property type="match status" value="1"/>
</dbReference>
<evidence type="ECO:0000256" key="1">
    <source>
        <dbReference type="ARBA" id="ARBA00004792"/>
    </source>
</evidence>
<dbReference type="GO" id="GO:0017000">
    <property type="term" value="P:antibiotic biosynthetic process"/>
    <property type="evidence" value="ECO:0007669"/>
    <property type="project" value="UniProtKB-KW"/>
</dbReference>
<dbReference type="EMBL" id="JACHML010000001">
    <property type="protein sequence ID" value="MBB6391488.1"/>
    <property type="molecule type" value="Genomic_DNA"/>
</dbReference>
<evidence type="ECO:0000313" key="9">
    <source>
        <dbReference type="EMBL" id="MBB6391488.1"/>
    </source>
</evidence>
<evidence type="ECO:0000256" key="7">
    <source>
        <dbReference type="RuleBase" id="RU003682"/>
    </source>
</evidence>
<dbReference type="PANTHER" id="PTHR10209:SF885">
    <property type="entry name" value="2OG-FE(II) OXYGENASE FAMILY, PUTATIVE (AFU_ORTHOLOGUE AFUA_2G00750)-RELATED"/>
    <property type="match status" value="1"/>
</dbReference>
<keyword evidence="10" id="KW-1185">Reference proteome</keyword>
<name>A0A7X0KUU7_9MICO</name>
<dbReference type="Pfam" id="PF03171">
    <property type="entry name" value="2OG-FeII_Oxy"/>
    <property type="match status" value="1"/>
</dbReference>
<dbReference type="GO" id="GO:0051213">
    <property type="term" value="F:dioxygenase activity"/>
    <property type="evidence" value="ECO:0007669"/>
    <property type="project" value="UniProtKB-KW"/>
</dbReference>
<comment type="pathway">
    <text evidence="1">Antibiotic biosynthesis.</text>
</comment>
<keyword evidence="4 7" id="KW-0560">Oxidoreductase</keyword>
<reference evidence="9 10" key="1">
    <citation type="submission" date="2020-08" db="EMBL/GenBank/DDBJ databases">
        <title>Sequencing the genomes of 1000 actinobacteria strains.</title>
        <authorList>
            <person name="Klenk H.-P."/>
        </authorList>
    </citation>
    <scope>NUCLEOTIDE SEQUENCE [LARGE SCALE GENOMIC DNA]</scope>
    <source>
        <strain evidence="9 10">DSM 12511</strain>
    </source>
</reference>
<dbReference type="Pfam" id="PF14226">
    <property type="entry name" value="DIOX_N"/>
    <property type="match status" value="1"/>
</dbReference>
<dbReference type="InterPro" id="IPR044861">
    <property type="entry name" value="IPNS-like_FE2OG_OXY"/>
</dbReference>
<keyword evidence="5 7" id="KW-0408">Iron</keyword>
<evidence type="ECO:0000256" key="6">
    <source>
        <dbReference type="ARBA" id="ARBA00023194"/>
    </source>
</evidence>